<feature type="region of interest" description="Disordered" evidence="1">
    <location>
        <begin position="318"/>
        <end position="343"/>
    </location>
</feature>
<sequence>MSSLTIRNLSITPLQLVQIERFEANAIQQYNGWTGVVFGLLRAPYDYFTGCGTNPAGGSTGNGLEPRAGAPATTTDAVADVHLAPFSTTRTAVKLPDPASEVMRLTFHADFGTGTAHKTYTVDVPAASPRSIELRPVEGQEPSAEEGGMVAGQDLRKAAVASFTAVYTAASAHLVILSSAALDQWMSTVDGSWPLSSLSLPGTHNSPAFHYALPSVRCQAVDVRTQLDNGVRFLDVRVSVNPPKQPHADPRLVLVHSVFPVALLGAHTFRELYDAVCGFLDAHPTETVLVSIKREGLGKGTDADLARQLLNHYTGRSADLNKERSAAEPGSRRNEGDAGAKPEPWRWFTESRIPSLDEARGRIVLIRRFGLPDEDDFKQLHDGGGWGLDGSIWPDNCEDGLCGTDQMRLQDFYGVLQTTTIDTKINYVRGLLASSASATHCKIGHASATNIPPLYINFLTGSNFFNMRCWPENVAARVNPSVIEYLCVQHGEAALESLHDGQTSGGGGGGGGDGSTGIVVTDWVGHRGDWDLLRCIVAWNARLQLKQ</sequence>
<dbReference type="Proteomes" id="UP001642501">
    <property type="component" value="Unassembled WGS sequence"/>
</dbReference>
<proteinExistence type="predicted"/>
<reference evidence="3 4" key="1">
    <citation type="submission" date="2024-01" db="EMBL/GenBank/DDBJ databases">
        <authorList>
            <person name="Allen C."/>
            <person name="Tagirdzhanova G."/>
        </authorList>
    </citation>
    <scope>NUCLEOTIDE SEQUENCE [LARGE SCALE GENOMIC DNA]</scope>
    <source>
        <strain evidence="3 4">CBS 573.63</strain>
    </source>
</reference>
<dbReference type="PANTHER" id="PTHR13593">
    <property type="match status" value="1"/>
</dbReference>
<dbReference type="EMBL" id="CAWUOM010000068">
    <property type="protein sequence ID" value="CAK7270153.1"/>
    <property type="molecule type" value="Genomic_DNA"/>
</dbReference>
<dbReference type="SUPFAM" id="SSF51695">
    <property type="entry name" value="PLC-like phosphodiesterases"/>
    <property type="match status" value="1"/>
</dbReference>
<dbReference type="InterPro" id="IPR017946">
    <property type="entry name" value="PLC-like_Pdiesterase_TIM-brl"/>
</dbReference>
<dbReference type="InterPro" id="IPR051057">
    <property type="entry name" value="PI-PLC_domain"/>
</dbReference>
<dbReference type="CDD" id="cd08586">
    <property type="entry name" value="PI-PLCc_BcPLC_like"/>
    <property type="match status" value="1"/>
</dbReference>
<dbReference type="PROSITE" id="PS50007">
    <property type="entry name" value="PIPLC_X_DOMAIN"/>
    <property type="match status" value="1"/>
</dbReference>
<name>A0ABP0DPC7_9PEZI</name>
<organism evidence="3 4">
    <name type="scientific">Sporothrix epigloea</name>
    <dbReference type="NCBI Taxonomy" id="1892477"/>
    <lineage>
        <taxon>Eukaryota</taxon>
        <taxon>Fungi</taxon>
        <taxon>Dikarya</taxon>
        <taxon>Ascomycota</taxon>
        <taxon>Pezizomycotina</taxon>
        <taxon>Sordariomycetes</taxon>
        <taxon>Sordariomycetidae</taxon>
        <taxon>Ophiostomatales</taxon>
        <taxon>Ophiostomataceae</taxon>
        <taxon>Sporothrix</taxon>
    </lineage>
</organism>
<comment type="caution">
    <text evidence="3">The sequence shown here is derived from an EMBL/GenBank/DDBJ whole genome shotgun (WGS) entry which is preliminary data.</text>
</comment>
<gene>
    <name evidence="3" type="ORF">SEPCBS57363_003959</name>
</gene>
<keyword evidence="4" id="KW-1185">Reference proteome</keyword>
<dbReference type="Gene3D" id="3.20.20.190">
    <property type="entry name" value="Phosphatidylinositol (PI) phosphodiesterase"/>
    <property type="match status" value="1"/>
</dbReference>
<evidence type="ECO:0000313" key="4">
    <source>
        <dbReference type="Proteomes" id="UP001642501"/>
    </source>
</evidence>
<feature type="domain" description="Phosphatidylinositol-specific phospholipase C X" evidence="2">
    <location>
        <begin position="189"/>
        <end position="368"/>
    </location>
</feature>
<protein>
    <recommendedName>
        <fullName evidence="2">Phosphatidylinositol-specific phospholipase C X domain-containing protein</fullName>
    </recommendedName>
</protein>
<dbReference type="PANTHER" id="PTHR13593:SF113">
    <property type="entry name" value="SI:DKEY-266F7.9"/>
    <property type="match status" value="1"/>
</dbReference>
<accession>A0ABP0DPC7</accession>
<feature type="compositionally biased region" description="Basic and acidic residues" evidence="1">
    <location>
        <begin position="319"/>
        <end position="343"/>
    </location>
</feature>
<evidence type="ECO:0000313" key="3">
    <source>
        <dbReference type="EMBL" id="CAK7270153.1"/>
    </source>
</evidence>
<evidence type="ECO:0000256" key="1">
    <source>
        <dbReference type="SAM" id="MobiDB-lite"/>
    </source>
</evidence>
<evidence type="ECO:0000259" key="2">
    <source>
        <dbReference type="SMART" id="SM00148"/>
    </source>
</evidence>
<dbReference type="SMART" id="SM00148">
    <property type="entry name" value="PLCXc"/>
    <property type="match status" value="1"/>
</dbReference>
<dbReference type="InterPro" id="IPR000909">
    <property type="entry name" value="PLipase_C_PInositol-sp_X_dom"/>
</dbReference>